<accession>G5HG32</accession>
<evidence type="ECO:0000256" key="1">
    <source>
        <dbReference type="ARBA" id="ARBA00004141"/>
    </source>
</evidence>
<keyword evidence="2 5" id="KW-0812">Transmembrane</keyword>
<evidence type="ECO:0000259" key="6">
    <source>
        <dbReference type="Pfam" id="PF04932"/>
    </source>
</evidence>
<dbReference type="GO" id="GO:0016020">
    <property type="term" value="C:membrane"/>
    <property type="evidence" value="ECO:0007669"/>
    <property type="project" value="UniProtKB-SubCell"/>
</dbReference>
<dbReference type="Pfam" id="PF04932">
    <property type="entry name" value="Wzy_C"/>
    <property type="match status" value="1"/>
</dbReference>
<dbReference type="Proteomes" id="UP000003763">
    <property type="component" value="Unassembled WGS sequence"/>
</dbReference>
<evidence type="ECO:0000256" key="2">
    <source>
        <dbReference type="ARBA" id="ARBA00022692"/>
    </source>
</evidence>
<name>G5HG32_9FIRM</name>
<comment type="subcellular location">
    <subcellularLocation>
        <location evidence="1">Membrane</location>
        <topology evidence="1">Multi-pass membrane protein</topology>
    </subcellularLocation>
</comment>
<evidence type="ECO:0000256" key="4">
    <source>
        <dbReference type="ARBA" id="ARBA00023136"/>
    </source>
</evidence>
<evidence type="ECO:0000313" key="8">
    <source>
        <dbReference type="Proteomes" id="UP000003763"/>
    </source>
</evidence>
<feature type="transmembrane region" description="Helical" evidence="5">
    <location>
        <begin position="199"/>
        <end position="214"/>
    </location>
</feature>
<gene>
    <name evidence="7" type="ORF">HMPREF9469_01544</name>
</gene>
<feature type="transmembrane region" description="Helical" evidence="5">
    <location>
        <begin position="115"/>
        <end position="133"/>
    </location>
</feature>
<feature type="transmembrane region" description="Helical" evidence="5">
    <location>
        <begin position="62"/>
        <end position="80"/>
    </location>
</feature>
<evidence type="ECO:0000256" key="3">
    <source>
        <dbReference type="ARBA" id="ARBA00022989"/>
    </source>
</evidence>
<dbReference type="InterPro" id="IPR007016">
    <property type="entry name" value="O-antigen_ligase-rel_domated"/>
</dbReference>
<evidence type="ECO:0000313" key="7">
    <source>
        <dbReference type="EMBL" id="EHE99676.1"/>
    </source>
</evidence>
<comment type="caution">
    <text evidence="7">The sequence shown here is derived from an EMBL/GenBank/DDBJ whole genome shotgun (WGS) entry which is preliminary data.</text>
</comment>
<feature type="transmembrane region" description="Helical" evidence="5">
    <location>
        <begin position="33"/>
        <end position="55"/>
    </location>
</feature>
<dbReference type="PANTHER" id="PTHR37422:SF13">
    <property type="entry name" value="LIPOPOLYSACCHARIDE BIOSYNTHESIS PROTEIN PA4999-RELATED"/>
    <property type="match status" value="1"/>
</dbReference>
<protein>
    <recommendedName>
        <fullName evidence="6">O-antigen ligase-related domain-containing protein</fullName>
    </recommendedName>
</protein>
<dbReference type="HOGENOM" id="CLU_632680_0_0_9"/>
<dbReference type="PANTHER" id="PTHR37422">
    <property type="entry name" value="TEICHURONIC ACID BIOSYNTHESIS PROTEIN TUAE"/>
    <property type="match status" value="1"/>
</dbReference>
<feature type="transmembrane region" description="Helical" evidence="5">
    <location>
        <begin position="169"/>
        <end position="187"/>
    </location>
</feature>
<dbReference type="InterPro" id="IPR051533">
    <property type="entry name" value="WaaL-like"/>
</dbReference>
<feature type="domain" description="O-antigen ligase-related" evidence="6">
    <location>
        <begin position="204"/>
        <end position="339"/>
    </location>
</feature>
<dbReference type="eggNOG" id="COG3307">
    <property type="taxonomic scope" value="Bacteria"/>
</dbReference>
<proteinExistence type="predicted"/>
<dbReference type="PATRIC" id="fig|742733.3.peg.1600"/>
<dbReference type="EMBL" id="ADLJ01000012">
    <property type="protein sequence ID" value="EHE99676.1"/>
    <property type="molecule type" value="Genomic_DNA"/>
</dbReference>
<feature type="transmembrane region" description="Helical" evidence="5">
    <location>
        <begin position="323"/>
        <end position="348"/>
    </location>
</feature>
<keyword evidence="3 5" id="KW-1133">Transmembrane helix</keyword>
<keyword evidence="4 5" id="KW-0472">Membrane</keyword>
<sequence>MLISKKKLCSCSFFSILILYGLSRGSWGNVIPYTIWQSLVLLAGVYFGVCTLGVLKGSGNYYMLLCITLVFIVLMFNNYNLKNRDIYYESTFITLMLLSVSMINRPEWIKWSYKLMCIMGFFYALMTLVSFLSKSFYDTIIFPFISNYSTTTKYLSLSDYYAGGFTTHYSTNGMFVTLGVCMTCGRLIDLKEFSARKKFGRVCIVLLMLVALLLTNKRAHILFTCAGMLVCYYLYNSNRPVGRIGKIMGLLFGVVIFAYILYSIAPDTLRFLDRFAEEKAKGDVSSNRFMLWGLASVMLKGNYILGNGWFSFYYKYSYHVHNVYLQLLTEVGVVGSVFFYIFMALNYYRVAHRFIQSRRNQIELGDDGERRLAISIIYQTFFLLYGITGTCLYELQTLIPYIIMCAVGEYYWYNGK</sequence>
<dbReference type="AlphaFoldDB" id="G5HG32"/>
<evidence type="ECO:0000256" key="5">
    <source>
        <dbReference type="SAM" id="Phobius"/>
    </source>
</evidence>
<feature type="transmembrane region" description="Helical" evidence="5">
    <location>
        <begin position="247"/>
        <end position="265"/>
    </location>
</feature>
<reference evidence="7 8" key="1">
    <citation type="submission" date="2011-08" db="EMBL/GenBank/DDBJ databases">
        <title>The Genome Sequence of Clostridium citroniae WAL-17108.</title>
        <authorList>
            <consortium name="The Broad Institute Genome Sequencing Platform"/>
            <person name="Earl A."/>
            <person name="Ward D."/>
            <person name="Feldgarden M."/>
            <person name="Gevers D."/>
            <person name="Finegold S.M."/>
            <person name="Summanen P.H."/>
            <person name="Molitoris D.R."/>
            <person name="Vaisanen M.L."/>
            <person name="Daigneault M."/>
            <person name="Allen-Vercoe E."/>
            <person name="Young S.K."/>
            <person name="Zeng Q."/>
            <person name="Gargeya S."/>
            <person name="Fitzgerald M."/>
            <person name="Haas B."/>
            <person name="Abouelleil A."/>
            <person name="Alvarado L."/>
            <person name="Arachchi H.M."/>
            <person name="Berlin A."/>
            <person name="Brown A."/>
            <person name="Chapman S.B."/>
            <person name="Chen Z."/>
            <person name="Dunbar C."/>
            <person name="Freedman E."/>
            <person name="Gearin G."/>
            <person name="Gellesch M."/>
            <person name="Goldberg J."/>
            <person name="Griggs A."/>
            <person name="Gujja S."/>
            <person name="Heiman D."/>
            <person name="Howarth C."/>
            <person name="Larson L."/>
            <person name="Lui A."/>
            <person name="MacDonald P.J.P."/>
            <person name="Montmayeur A."/>
            <person name="Murphy C."/>
            <person name="Neiman D."/>
            <person name="Pearson M."/>
            <person name="Priest M."/>
            <person name="Roberts A."/>
            <person name="Saif S."/>
            <person name="Shea T."/>
            <person name="Shenoy N."/>
            <person name="Sisk P."/>
            <person name="Stolte C."/>
            <person name="Sykes S."/>
            <person name="Wortman J."/>
            <person name="Nusbaum C."/>
            <person name="Birren B."/>
        </authorList>
    </citation>
    <scope>NUCLEOTIDE SEQUENCE [LARGE SCALE GENOMIC DNA]</scope>
    <source>
        <strain evidence="7 8">WAL-17108</strain>
    </source>
</reference>
<organism evidence="7 8">
    <name type="scientific">[Clostridium] citroniae WAL-17108</name>
    <dbReference type="NCBI Taxonomy" id="742733"/>
    <lineage>
        <taxon>Bacteria</taxon>
        <taxon>Bacillati</taxon>
        <taxon>Bacillota</taxon>
        <taxon>Clostridia</taxon>
        <taxon>Lachnospirales</taxon>
        <taxon>Lachnospiraceae</taxon>
        <taxon>Enterocloster</taxon>
    </lineage>
</organism>